<keyword evidence="1" id="KW-1133">Transmembrane helix</keyword>
<sequence>MRVLLQVTAITTSGDAVLDDRHSSGHPSIWTLLTGHEFPARTSHLPAFDYTSTGRPPRRSTVAIALTAAAIAGVVAGAGTGSPVVAAVAAALVLACVLLAAVMI</sequence>
<dbReference type="EMBL" id="CP009112">
    <property type="protein sequence ID" value="ANS32004.1"/>
    <property type="molecule type" value="Genomic_DNA"/>
</dbReference>
<keyword evidence="1" id="KW-0812">Transmembrane</keyword>
<proteinExistence type="predicted"/>
<reference evidence="2 3" key="1">
    <citation type="submission" date="2014-07" db="EMBL/GenBank/DDBJ databases">
        <authorList>
            <person name="Zhang J.E."/>
            <person name="Yang H."/>
            <person name="Guo J."/>
            <person name="Deng Z."/>
            <person name="Luo H."/>
            <person name="Luo M."/>
            <person name="Zhao B."/>
        </authorList>
    </citation>
    <scope>NUCLEOTIDE SEQUENCE [LARGE SCALE GENOMIC DNA]</scope>
    <source>
        <strain evidence="2 3">1CP</strain>
        <plasmid evidence="3">Plasmid pr1cp1</plasmid>
    </source>
</reference>
<dbReference type="Proteomes" id="UP000186108">
    <property type="component" value="Plasmid pR1CP1"/>
</dbReference>
<feature type="transmembrane region" description="Helical" evidence="1">
    <location>
        <begin position="60"/>
        <end position="78"/>
    </location>
</feature>
<evidence type="ECO:0000256" key="1">
    <source>
        <dbReference type="SAM" id="Phobius"/>
    </source>
</evidence>
<name>A0A1B1KHD1_RHOOP</name>
<feature type="transmembrane region" description="Helical" evidence="1">
    <location>
        <begin position="84"/>
        <end position="103"/>
    </location>
</feature>
<geneLocation type="plasmid" evidence="3">
    <name>pr1cp1</name>
</geneLocation>
<keyword evidence="1" id="KW-0472">Membrane</keyword>
<evidence type="ECO:0000313" key="2">
    <source>
        <dbReference type="EMBL" id="ANS32004.1"/>
    </source>
</evidence>
<accession>A0A1B1KHD1</accession>
<dbReference type="AlphaFoldDB" id="A0A1B1KHD1"/>
<keyword evidence="2" id="KW-0614">Plasmid</keyword>
<protein>
    <submittedName>
        <fullName evidence="2">Putative membrane protein</fullName>
    </submittedName>
</protein>
<evidence type="ECO:0000313" key="3">
    <source>
        <dbReference type="Proteomes" id="UP000186108"/>
    </source>
</evidence>
<organism evidence="2 3">
    <name type="scientific">Rhodococcus opacus</name>
    <name type="common">Nocardia opaca</name>
    <dbReference type="NCBI Taxonomy" id="37919"/>
    <lineage>
        <taxon>Bacteria</taxon>
        <taxon>Bacillati</taxon>
        <taxon>Actinomycetota</taxon>
        <taxon>Actinomycetes</taxon>
        <taxon>Mycobacteriales</taxon>
        <taxon>Nocardiaceae</taxon>
        <taxon>Rhodococcus</taxon>
    </lineage>
</organism>
<gene>
    <name evidence="2" type="ORF">R1CP_36990</name>
</gene>